<feature type="compositionally biased region" description="Basic residues" evidence="1">
    <location>
        <begin position="1"/>
        <end position="10"/>
    </location>
</feature>
<evidence type="ECO:0000256" key="1">
    <source>
        <dbReference type="SAM" id="MobiDB-lite"/>
    </source>
</evidence>
<keyword evidence="3" id="KW-1185">Reference proteome</keyword>
<dbReference type="OrthoDB" id="10436992at2759"/>
<feature type="region of interest" description="Disordered" evidence="1">
    <location>
        <begin position="91"/>
        <end position="187"/>
    </location>
</feature>
<organism evidence="2 3">
    <name type="scientific">Penicillium cosmopolitanum</name>
    <dbReference type="NCBI Taxonomy" id="1131564"/>
    <lineage>
        <taxon>Eukaryota</taxon>
        <taxon>Fungi</taxon>
        <taxon>Dikarya</taxon>
        <taxon>Ascomycota</taxon>
        <taxon>Pezizomycotina</taxon>
        <taxon>Eurotiomycetes</taxon>
        <taxon>Eurotiomycetidae</taxon>
        <taxon>Eurotiales</taxon>
        <taxon>Aspergillaceae</taxon>
        <taxon>Penicillium</taxon>
    </lineage>
</organism>
<gene>
    <name evidence="2" type="ORF">N7509_009891</name>
</gene>
<evidence type="ECO:0000313" key="2">
    <source>
        <dbReference type="EMBL" id="KAJ5387350.1"/>
    </source>
</evidence>
<evidence type="ECO:0000313" key="3">
    <source>
        <dbReference type="Proteomes" id="UP001147747"/>
    </source>
</evidence>
<reference evidence="2" key="2">
    <citation type="journal article" date="2023" name="IMA Fungus">
        <title>Comparative genomic study of the Penicillium genus elucidates a diverse pangenome and 15 lateral gene transfer events.</title>
        <authorList>
            <person name="Petersen C."/>
            <person name="Sorensen T."/>
            <person name="Nielsen M.R."/>
            <person name="Sondergaard T.E."/>
            <person name="Sorensen J.L."/>
            <person name="Fitzpatrick D.A."/>
            <person name="Frisvad J.C."/>
            <person name="Nielsen K.L."/>
        </authorList>
    </citation>
    <scope>NUCLEOTIDE SEQUENCE</scope>
    <source>
        <strain evidence="2">IBT 29677</strain>
    </source>
</reference>
<dbReference type="RefSeq" id="XP_056485148.1">
    <property type="nucleotide sequence ID" value="XM_056634528.1"/>
</dbReference>
<feature type="compositionally biased region" description="Low complexity" evidence="1">
    <location>
        <begin position="109"/>
        <end position="122"/>
    </location>
</feature>
<accession>A0A9X0B439</accession>
<feature type="compositionally biased region" description="Basic and acidic residues" evidence="1">
    <location>
        <begin position="148"/>
        <end position="158"/>
    </location>
</feature>
<sequence length="222" mass="25290">MPSSRKRRRENKSPEATRRSKRLLKEPPVFMDSTKRTCKHDAKPVSRVSVSRPSKHDVKGYQPQTRFRENQKKIYAPVYKDLDFPKQVELESSTARAVDSRPSNLDAEGQQPQSQAQHGQPQKEISVSVCKYPDLSKLLSGFGSPSTSEEKPKTEDNQRPGPPTRKVATPTFKKAPGESETPYNSLWGNKENYKRVDIEQYLKKCADSSPHPRSSYAGFVWR</sequence>
<dbReference type="AlphaFoldDB" id="A0A9X0B439"/>
<dbReference type="EMBL" id="JAPZBU010000009">
    <property type="protein sequence ID" value="KAJ5387350.1"/>
    <property type="molecule type" value="Genomic_DNA"/>
</dbReference>
<comment type="caution">
    <text evidence="2">The sequence shown here is derived from an EMBL/GenBank/DDBJ whole genome shotgun (WGS) entry which is preliminary data.</text>
</comment>
<reference evidence="2" key="1">
    <citation type="submission" date="2022-12" db="EMBL/GenBank/DDBJ databases">
        <authorList>
            <person name="Petersen C."/>
        </authorList>
    </citation>
    <scope>NUCLEOTIDE SEQUENCE</scope>
    <source>
        <strain evidence="2">IBT 29677</strain>
    </source>
</reference>
<dbReference type="GeneID" id="81373508"/>
<protein>
    <submittedName>
        <fullName evidence="2">Uncharacterized protein</fullName>
    </submittedName>
</protein>
<feature type="compositionally biased region" description="Basic and acidic residues" evidence="1">
    <location>
        <begin position="33"/>
        <end position="44"/>
    </location>
</feature>
<name>A0A9X0B439_9EURO</name>
<dbReference type="Proteomes" id="UP001147747">
    <property type="component" value="Unassembled WGS sequence"/>
</dbReference>
<feature type="region of interest" description="Disordered" evidence="1">
    <location>
        <begin position="1"/>
        <end position="69"/>
    </location>
</feature>
<proteinExistence type="predicted"/>